<evidence type="ECO:0000256" key="8">
    <source>
        <dbReference type="ARBA" id="ARBA00066387"/>
    </source>
</evidence>
<evidence type="ECO:0000313" key="13">
    <source>
        <dbReference type="EMBL" id="SEH40572.1"/>
    </source>
</evidence>
<dbReference type="EMBL" id="FNWU01000001">
    <property type="protein sequence ID" value="SEH40572.1"/>
    <property type="molecule type" value="Genomic_DNA"/>
</dbReference>
<evidence type="ECO:0000313" key="14">
    <source>
        <dbReference type="Proteomes" id="UP000199215"/>
    </source>
</evidence>
<dbReference type="STRING" id="1267564.SAMN05192561_101656"/>
<dbReference type="InterPro" id="IPR027417">
    <property type="entry name" value="P-loop_NTPase"/>
</dbReference>
<comment type="subunit">
    <text evidence="7">The complex is composed of two ATP-binding proteins (BtuD), two transmembrane proteins (BtuC) and a solute-binding protein (BtuF).</text>
</comment>
<dbReference type="EC" id="7.6.2.8" evidence="8"/>
<evidence type="ECO:0000256" key="2">
    <source>
        <dbReference type="ARBA" id="ARBA00022741"/>
    </source>
</evidence>
<dbReference type="PANTHER" id="PTHR42794:SF1">
    <property type="entry name" value="HEMIN IMPORT ATP-BINDING PROTEIN HMUV"/>
    <property type="match status" value="1"/>
</dbReference>
<feature type="region of interest" description="Disordered" evidence="11">
    <location>
        <begin position="1"/>
        <end position="23"/>
    </location>
</feature>
<feature type="region of interest" description="Disordered" evidence="11">
    <location>
        <begin position="412"/>
        <end position="448"/>
    </location>
</feature>
<dbReference type="GO" id="GO:0016887">
    <property type="term" value="F:ATP hydrolysis activity"/>
    <property type="evidence" value="ECO:0007669"/>
    <property type="project" value="InterPro"/>
</dbReference>
<keyword evidence="14" id="KW-1185">Reference proteome</keyword>
<evidence type="ECO:0000256" key="4">
    <source>
        <dbReference type="ARBA" id="ARBA00022967"/>
    </source>
</evidence>
<evidence type="ECO:0000259" key="12">
    <source>
        <dbReference type="PROSITE" id="PS50893"/>
    </source>
</evidence>
<evidence type="ECO:0000256" key="5">
    <source>
        <dbReference type="ARBA" id="ARBA00050590"/>
    </source>
</evidence>
<dbReference type="AlphaFoldDB" id="A0A1H6I258"/>
<comment type="function">
    <text evidence="6">Required for corrinoid utilization. Probably part of the ABC transporter complex BtuCDF involved in cobalamin (vitamin B12) import. Probably responsible for energy coupling to the transport system.</text>
</comment>
<feature type="domain" description="ABC transporter" evidence="12">
    <location>
        <begin position="28"/>
        <end position="263"/>
    </location>
</feature>
<feature type="compositionally biased region" description="Basic and acidic residues" evidence="11">
    <location>
        <begin position="427"/>
        <end position="448"/>
    </location>
</feature>
<name>A0A1H6I258_9EURY</name>
<dbReference type="GO" id="GO:0005524">
    <property type="term" value="F:ATP binding"/>
    <property type="evidence" value="ECO:0007669"/>
    <property type="project" value="UniProtKB-KW"/>
</dbReference>
<dbReference type="PANTHER" id="PTHR42794">
    <property type="entry name" value="HEMIN IMPORT ATP-BINDING PROTEIN HMUV"/>
    <property type="match status" value="1"/>
</dbReference>
<dbReference type="GO" id="GO:0015420">
    <property type="term" value="F:ABC-type vitamin B12 transporter activity"/>
    <property type="evidence" value="ECO:0007669"/>
    <property type="project" value="UniProtKB-EC"/>
</dbReference>
<dbReference type="CDD" id="cd03214">
    <property type="entry name" value="ABC_Iron-Siderophores_B12_Hemin"/>
    <property type="match status" value="1"/>
</dbReference>
<evidence type="ECO:0000256" key="3">
    <source>
        <dbReference type="ARBA" id="ARBA00022840"/>
    </source>
</evidence>
<evidence type="ECO:0000256" key="10">
    <source>
        <dbReference type="ARBA" id="ARBA00077139"/>
    </source>
</evidence>
<dbReference type="Pfam" id="PF00005">
    <property type="entry name" value="ABC_tran"/>
    <property type="match status" value="1"/>
</dbReference>
<reference evidence="13 14" key="1">
    <citation type="submission" date="2016-10" db="EMBL/GenBank/DDBJ databases">
        <authorList>
            <person name="de Groot N.N."/>
        </authorList>
    </citation>
    <scope>NUCLEOTIDE SEQUENCE [LARGE SCALE GENOMIC DNA]</scope>
    <source>
        <strain evidence="13 14">IBRC-M10418</strain>
    </source>
</reference>
<gene>
    <name evidence="13" type="ORF">SAMN05192561_101656</name>
</gene>
<dbReference type="SUPFAM" id="SSF52540">
    <property type="entry name" value="P-loop containing nucleoside triphosphate hydrolases"/>
    <property type="match status" value="1"/>
</dbReference>
<dbReference type="FunFam" id="3.40.50.300:FF:000134">
    <property type="entry name" value="Iron-enterobactin ABC transporter ATP-binding protein"/>
    <property type="match status" value="1"/>
</dbReference>
<keyword evidence="1" id="KW-0813">Transport</keyword>
<dbReference type="Gene3D" id="3.40.50.300">
    <property type="entry name" value="P-loop containing nucleotide triphosphate hydrolases"/>
    <property type="match status" value="1"/>
</dbReference>
<dbReference type="PROSITE" id="PS50893">
    <property type="entry name" value="ABC_TRANSPORTER_2"/>
    <property type="match status" value="1"/>
</dbReference>
<protein>
    <recommendedName>
        <fullName evidence="9">Cobalamin import ATP-binding protein BtuD</fullName>
        <ecNumber evidence="8">7.6.2.8</ecNumber>
    </recommendedName>
    <alternativeName>
        <fullName evidence="10">Vitamin B12-transporting ATPase</fullName>
    </alternativeName>
</protein>
<dbReference type="PROSITE" id="PS00211">
    <property type="entry name" value="ABC_TRANSPORTER_1"/>
    <property type="match status" value="1"/>
</dbReference>
<accession>A0A1H6I258</accession>
<evidence type="ECO:0000256" key="7">
    <source>
        <dbReference type="ARBA" id="ARBA00064420"/>
    </source>
</evidence>
<comment type="catalytic activity">
    <reaction evidence="5">
        <text>an R-cob(III)alamin(out) + ATP + H2O = an R-cob(III)alamin(in) + ADP + phosphate + H(+)</text>
        <dbReference type="Rhea" id="RHEA:17873"/>
        <dbReference type="ChEBI" id="CHEBI:15377"/>
        <dbReference type="ChEBI" id="CHEBI:15378"/>
        <dbReference type="ChEBI" id="CHEBI:30616"/>
        <dbReference type="ChEBI" id="CHEBI:43474"/>
        <dbReference type="ChEBI" id="CHEBI:140785"/>
        <dbReference type="ChEBI" id="CHEBI:456216"/>
        <dbReference type="EC" id="7.6.2.8"/>
    </reaction>
</comment>
<dbReference type="Proteomes" id="UP000199215">
    <property type="component" value="Unassembled WGS sequence"/>
</dbReference>
<dbReference type="InterPro" id="IPR017871">
    <property type="entry name" value="ABC_transporter-like_CS"/>
</dbReference>
<evidence type="ECO:0000256" key="9">
    <source>
        <dbReference type="ARBA" id="ARBA00073649"/>
    </source>
</evidence>
<dbReference type="InterPro" id="IPR003593">
    <property type="entry name" value="AAA+_ATPase"/>
</dbReference>
<proteinExistence type="predicted"/>
<dbReference type="RefSeq" id="WP_092814170.1">
    <property type="nucleotide sequence ID" value="NZ_FNWU01000001.1"/>
</dbReference>
<evidence type="ECO:0000256" key="6">
    <source>
        <dbReference type="ARBA" id="ARBA00058960"/>
    </source>
</evidence>
<evidence type="ECO:0000256" key="11">
    <source>
        <dbReference type="SAM" id="MobiDB-lite"/>
    </source>
</evidence>
<keyword evidence="3 13" id="KW-0067">ATP-binding</keyword>
<keyword evidence="2" id="KW-0547">Nucleotide-binding</keyword>
<dbReference type="SMART" id="SM00382">
    <property type="entry name" value="AAA"/>
    <property type="match status" value="1"/>
</dbReference>
<evidence type="ECO:0000256" key="1">
    <source>
        <dbReference type="ARBA" id="ARBA00022448"/>
    </source>
</evidence>
<keyword evidence="4" id="KW-1278">Translocase</keyword>
<dbReference type="InterPro" id="IPR003439">
    <property type="entry name" value="ABC_transporter-like_ATP-bd"/>
</dbReference>
<sequence length="448" mass="46158">MADDEAEAGTDTSATGSTVDADDARPYLEATDVTVSIGGTTVLEGVDLAVETGSFLGVVGPNGAGKTTLLRTLRGSLAPDRGRVRVDDEDLTTRSARAVARRVASVPQDTTLSFDFSVEQVVGMGRTPHRSRFSTADADDREAVTDAMATTDTARFADRSVGTLSGGERQRVLVARALAQETPVLLLDEPTGSLDVNHTVETLELVRDLVEAGKTVVAAIHDLNVAARYCDELLLLADGRVRSVGTPETVLSEPALRDAFDARTVVTEQPGSTAPLVTALPDHDPDAASRRVHVVGTGQRAATAVGVLVAAGHEVSVGVVPAGDAAAERAREIGADPVTVPPFAGVSDDAAAAATDRAAAADVTVVVGSPFTDNRRVATALPGSRRVVIDASGIEGREATLEGLGDAIELIGAGKKSGAGDADEADGVERTDGMEEGKADQANRTNDR</sequence>
<dbReference type="OrthoDB" id="24644at2157"/>
<dbReference type="NCBIfam" id="NF010068">
    <property type="entry name" value="PRK13548.1"/>
    <property type="match status" value="1"/>
</dbReference>
<organism evidence="13 14">
    <name type="scientific">Halopenitus malekzadehii</name>
    <dbReference type="NCBI Taxonomy" id="1267564"/>
    <lineage>
        <taxon>Archaea</taxon>
        <taxon>Methanobacteriati</taxon>
        <taxon>Methanobacteriota</taxon>
        <taxon>Stenosarchaea group</taxon>
        <taxon>Halobacteria</taxon>
        <taxon>Halobacteriales</taxon>
        <taxon>Haloferacaceae</taxon>
        <taxon>Halopenitus</taxon>
    </lineage>
</organism>